<keyword evidence="1" id="KW-1133">Transmembrane helix</keyword>
<protein>
    <submittedName>
        <fullName evidence="2">Uncharacterized protein</fullName>
    </submittedName>
</protein>
<accession>A0A3G4ZR02</accession>
<dbReference type="EMBL" id="MK072032">
    <property type="protein sequence ID" value="AYV77328.1"/>
    <property type="molecule type" value="Genomic_DNA"/>
</dbReference>
<keyword evidence="1" id="KW-0812">Transmembrane</keyword>
<gene>
    <name evidence="2" type="ORF">Barrevirus35_7</name>
</gene>
<feature type="non-terminal residue" evidence="2">
    <location>
        <position position="1"/>
    </location>
</feature>
<feature type="transmembrane region" description="Helical" evidence="1">
    <location>
        <begin position="77"/>
        <end position="96"/>
    </location>
</feature>
<name>A0A3G4ZR02_9VIRU</name>
<proteinExistence type="predicted"/>
<evidence type="ECO:0000313" key="2">
    <source>
        <dbReference type="EMBL" id="AYV77328.1"/>
    </source>
</evidence>
<reference evidence="2" key="1">
    <citation type="submission" date="2018-10" db="EMBL/GenBank/DDBJ databases">
        <title>Hidden diversity of soil giant viruses.</title>
        <authorList>
            <person name="Schulz F."/>
            <person name="Alteio L."/>
            <person name="Goudeau D."/>
            <person name="Ryan E.M."/>
            <person name="Malmstrom R.R."/>
            <person name="Blanchard J."/>
            <person name="Woyke T."/>
        </authorList>
    </citation>
    <scope>NUCLEOTIDE SEQUENCE</scope>
    <source>
        <strain evidence="2">BAV1</strain>
    </source>
</reference>
<keyword evidence="1" id="KW-0472">Membrane</keyword>
<evidence type="ECO:0000256" key="1">
    <source>
        <dbReference type="SAM" id="Phobius"/>
    </source>
</evidence>
<organism evidence="2">
    <name type="scientific">Barrevirus sp</name>
    <dbReference type="NCBI Taxonomy" id="2487763"/>
    <lineage>
        <taxon>Viruses</taxon>
        <taxon>Varidnaviria</taxon>
        <taxon>Bamfordvirae</taxon>
        <taxon>Nucleocytoviricota</taxon>
        <taxon>Megaviricetes</taxon>
        <taxon>Imitervirales</taxon>
        <taxon>Mimiviridae</taxon>
        <taxon>Klosneuvirinae</taxon>
    </lineage>
</organism>
<sequence>NSQFANKRPYDEFIKVPIKKLFPGLPESQLRTNELMPLAYKHVQNPDLILPLELFSQAVELFSQRANERERIKNSSIVNFTIILLLILIILGYLFLS</sequence>